<accession>A0A4U0UMM3</accession>
<protein>
    <submittedName>
        <fullName evidence="1">Uncharacterized protein</fullName>
    </submittedName>
</protein>
<gene>
    <name evidence="1" type="ORF">B0A54_11358</name>
</gene>
<comment type="caution">
    <text evidence="1">The sequence shown here is derived from an EMBL/GenBank/DDBJ whole genome shotgun (WGS) entry which is preliminary data.</text>
</comment>
<dbReference type="OrthoDB" id="3819350at2759"/>
<proteinExistence type="predicted"/>
<dbReference type="Proteomes" id="UP000310066">
    <property type="component" value="Unassembled WGS sequence"/>
</dbReference>
<evidence type="ECO:0000313" key="1">
    <source>
        <dbReference type="EMBL" id="TKA36994.1"/>
    </source>
</evidence>
<evidence type="ECO:0000313" key="2">
    <source>
        <dbReference type="Proteomes" id="UP000310066"/>
    </source>
</evidence>
<dbReference type="AlphaFoldDB" id="A0A4U0UMM3"/>
<dbReference type="EMBL" id="NAJP01000055">
    <property type="protein sequence ID" value="TKA36994.1"/>
    <property type="molecule type" value="Genomic_DNA"/>
</dbReference>
<organism evidence="1 2">
    <name type="scientific">Friedmanniomyces endolithicus</name>
    <dbReference type="NCBI Taxonomy" id="329885"/>
    <lineage>
        <taxon>Eukaryota</taxon>
        <taxon>Fungi</taxon>
        <taxon>Dikarya</taxon>
        <taxon>Ascomycota</taxon>
        <taxon>Pezizomycotina</taxon>
        <taxon>Dothideomycetes</taxon>
        <taxon>Dothideomycetidae</taxon>
        <taxon>Mycosphaerellales</taxon>
        <taxon>Teratosphaeriaceae</taxon>
        <taxon>Friedmanniomyces</taxon>
    </lineage>
</organism>
<sequence>MAWQQHISRRNTIFFSGAVLVSSYLAARWRQAEVRRGNQDTFHVEPSRSGGGV</sequence>
<name>A0A4U0UMM3_9PEZI</name>
<reference evidence="1 2" key="1">
    <citation type="submission" date="2017-03" db="EMBL/GenBank/DDBJ databases">
        <title>Genomes of endolithic fungi from Antarctica.</title>
        <authorList>
            <person name="Coleine C."/>
            <person name="Masonjones S."/>
            <person name="Stajich J.E."/>
        </authorList>
    </citation>
    <scope>NUCLEOTIDE SEQUENCE [LARGE SCALE GENOMIC DNA]</scope>
    <source>
        <strain evidence="1 2">CCFEE 5311</strain>
    </source>
</reference>